<feature type="transmembrane region" description="Helical" evidence="6">
    <location>
        <begin position="187"/>
        <end position="208"/>
    </location>
</feature>
<feature type="transmembrane region" description="Helical" evidence="6">
    <location>
        <begin position="85"/>
        <end position="104"/>
    </location>
</feature>
<dbReference type="Pfam" id="PF07690">
    <property type="entry name" value="MFS_1"/>
    <property type="match status" value="1"/>
</dbReference>
<dbReference type="Gene3D" id="1.20.1250.20">
    <property type="entry name" value="MFS general substrate transporter like domains"/>
    <property type="match status" value="2"/>
</dbReference>
<evidence type="ECO:0000313" key="8">
    <source>
        <dbReference type="EMBL" id="CAJ2502079.1"/>
    </source>
</evidence>
<keyword evidence="3 6" id="KW-1133">Transmembrane helix</keyword>
<evidence type="ECO:0000313" key="9">
    <source>
        <dbReference type="Proteomes" id="UP001295740"/>
    </source>
</evidence>
<keyword evidence="4 6" id="KW-0472">Membrane</keyword>
<feature type="transmembrane region" description="Helical" evidence="6">
    <location>
        <begin position="723"/>
        <end position="744"/>
    </location>
</feature>
<feature type="transmembrane region" description="Helical" evidence="6">
    <location>
        <begin position="420"/>
        <end position="446"/>
    </location>
</feature>
<dbReference type="PROSITE" id="PS50850">
    <property type="entry name" value="MFS"/>
    <property type="match status" value="2"/>
</dbReference>
<reference evidence="8" key="1">
    <citation type="submission" date="2023-10" db="EMBL/GenBank/DDBJ databases">
        <authorList>
            <person name="Hackl T."/>
        </authorList>
    </citation>
    <scope>NUCLEOTIDE SEQUENCE</scope>
</reference>
<dbReference type="InterPro" id="IPR036259">
    <property type="entry name" value="MFS_trans_sf"/>
</dbReference>
<feature type="transmembrane region" description="Helical" evidence="6">
    <location>
        <begin position="154"/>
        <end position="175"/>
    </location>
</feature>
<evidence type="ECO:0000256" key="5">
    <source>
        <dbReference type="SAM" id="MobiDB-lite"/>
    </source>
</evidence>
<protein>
    <submittedName>
        <fullName evidence="8">Uu.00g049320.m01.CDS01</fullName>
    </submittedName>
</protein>
<accession>A0AAI8YCD3</accession>
<gene>
    <name evidence="8" type="ORF">KHLLAP_LOCUS2547</name>
</gene>
<feature type="transmembrane region" description="Helical" evidence="6">
    <location>
        <begin position="793"/>
        <end position="811"/>
    </location>
</feature>
<feature type="transmembrane region" description="Helical" evidence="6">
    <location>
        <begin position="501"/>
        <end position="522"/>
    </location>
</feature>
<dbReference type="AlphaFoldDB" id="A0AAI8YCD3"/>
<feature type="region of interest" description="Disordered" evidence="5">
    <location>
        <begin position="44"/>
        <end position="67"/>
    </location>
</feature>
<feature type="transmembrane region" description="Helical" evidence="6">
    <location>
        <begin position="214"/>
        <end position="240"/>
    </location>
</feature>
<dbReference type="EMBL" id="CAUWAG010000003">
    <property type="protein sequence ID" value="CAJ2502079.1"/>
    <property type="molecule type" value="Genomic_DNA"/>
</dbReference>
<organism evidence="8 9">
    <name type="scientific">Anthostomella pinea</name>
    <dbReference type="NCBI Taxonomy" id="933095"/>
    <lineage>
        <taxon>Eukaryota</taxon>
        <taxon>Fungi</taxon>
        <taxon>Dikarya</taxon>
        <taxon>Ascomycota</taxon>
        <taxon>Pezizomycotina</taxon>
        <taxon>Sordariomycetes</taxon>
        <taxon>Xylariomycetidae</taxon>
        <taxon>Xylariales</taxon>
        <taxon>Xylariaceae</taxon>
        <taxon>Anthostomella</taxon>
    </lineage>
</organism>
<sequence length="813" mass="87594">MTSEAQPGKHSSRGITLIDAEAEGQYDEPAETTPLIGAGAAEQEGQGDVAANDGNGNGNGNGKRTHAWEGSEGFEDIVWWRRPSVYWLLPPYFLFTLAFGGILVPKINLIVDLVCRQYFSEQQALDSAFTFSPVIIGGNNPQCNASASVQKSVATFTLIIGALTGGLSAITAPKLGSLSDRYGRTRLMVIASCGGVLAEVITILAAKFPDSVDFHWIILGAFFDGVTGSFTAGSVLANAYTSDCTPPSKRGVFVGYLHACLFTGLAFGPLVASYFVKWTGSLLVIFYVVLGCHIFVILFFWFVLPESMSKKRQEIAREKHRADMQAVDGSLPESVTRIVGPRLSSLMVDNLGTWLPFIFSANPFAPLKILWPHGAHNRALRRNLILFAIVDTIIMGTAIGSGTVTVLYSEFMFGWETPEAARFVSIVSLSRVVILLGFFPLVNYIFRIRPLRRKRELSGSLHDVETNSGADNLDVWLLRFALVSDLAGIIGYIFARKEELFVVSGIITAFGGLAGATIQSSVTKHVPAERVGSLLGAMGLLHALGRVFAPILFNGIYAATIETYPQAFFVVLASLFGLAVLASIFVRPHLYMKEEGYIAVPVREPGNPSDIDNMADEEQKVGTRFMTLGPHKNADDSCFVKNQTVPAAGLASPPEQQHHEKPYESHSGSSPEGDREAQRHHAVGPPPASVGDGSEPTATAAAAVEPQEFAETATDFPEGGLQAWLVVAGSFCAMVGVYGIINSAAVFESYFSTHQLQGYSSSTIGWVFSTYLFIVFFAGIQVGPLFDRHGPRLLVAVGSLLVVASQLLLGLCK</sequence>
<dbReference type="InterPro" id="IPR011701">
    <property type="entry name" value="MFS"/>
</dbReference>
<evidence type="ECO:0000256" key="1">
    <source>
        <dbReference type="ARBA" id="ARBA00004141"/>
    </source>
</evidence>
<proteinExistence type="predicted"/>
<dbReference type="PANTHER" id="PTHR23507:SF40">
    <property type="entry name" value="TETRACYCLINE-EFFLUX TRANSPORTER"/>
    <property type="match status" value="1"/>
</dbReference>
<evidence type="ECO:0000256" key="4">
    <source>
        <dbReference type="ARBA" id="ARBA00023136"/>
    </source>
</evidence>
<name>A0AAI8YCD3_9PEZI</name>
<evidence type="ECO:0000256" key="3">
    <source>
        <dbReference type="ARBA" id="ARBA00022989"/>
    </source>
</evidence>
<feature type="non-terminal residue" evidence="8">
    <location>
        <position position="813"/>
    </location>
</feature>
<evidence type="ECO:0000256" key="2">
    <source>
        <dbReference type="ARBA" id="ARBA00022692"/>
    </source>
</evidence>
<dbReference type="PANTHER" id="PTHR23507">
    <property type="entry name" value="ZGC:174356"/>
    <property type="match status" value="1"/>
</dbReference>
<dbReference type="GO" id="GO:0022857">
    <property type="term" value="F:transmembrane transporter activity"/>
    <property type="evidence" value="ECO:0007669"/>
    <property type="project" value="InterPro"/>
</dbReference>
<comment type="caution">
    <text evidence="8">The sequence shown here is derived from an EMBL/GenBank/DDBJ whole genome shotgun (WGS) entry which is preliminary data.</text>
</comment>
<feature type="transmembrane region" description="Helical" evidence="6">
    <location>
        <begin position="564"/>
        <end position="586"/>
    </location>
</feature>
<feature type="transmembrane region" description="Helical" evidence="6">
    <location>
        <begin position="384"/>
        <end position="408"/>
    </location>
</feature>
<feature type="transmembrane region" description="Helical" evidence="6">
    <location>
        <begin position="534"/>
        <end position="558"/>
    </location>
</feature>
<feature type="transmembrane region" description="Helical" evidence="6">
    <location>
        <begin position="764"/>
        <end position="786"/>
    </location>
</feature>
<dbReference type="InterPro" id="IPR020846">
    <property type="entry name" value="MFS_dom"/>
</dbReference>
<feature type="transmembrane region" description="Helical" evidence="6">
    <location>
        <begin position="252"/>
        <end position="276"/>
    </location>
</feature>
<keyword evidence="2 6" id="KW-0812">Transmembrane</keyword>
<evidence type="ECO:0000256" key="6">
    <source>
        <dbReference type="SAM" id="Phobius"/>
    </source>
</evidence>
<evidence type="ECO:0000259" key="7">
    <source>
        <dbReference type="PROSITE" id="PS50850"/>
    </source>
</evidence>
<feature type="transmembrane region" description="Helical" evidence="6">
    <location>
        <begin position="282"/>
        <end position="304"/>
    </location>
</feature>
<feature type="region of interest" description="Disordered" evidence="5">
    <location>
        <begin position="648"/>
        <end position="702"/>
    </location>
</feature>
<dbReference type="Proteomes" id="UP001295740">
    <property type="component" value="Unassembled WGS sequence"/>
</dbReference>
<dbReference type="GO" id="GO:0016020">
    <property type="term" value="C:membrane"/>
    <property type="evidence" value="ECO:0007669"/>
    <property type="project" value="UniProtKB-SubCell"/>
</dbReference>
<feature type="domain" description="Major facilitator superfamily (MFS) profile" evidence="7">
    <location>
        <begin position="722"/>
        <end position="813"/>
    </location>
</feature>
<feature type="domain" description="Major facilitator superfamily (MFS) profile" evidence="7">
    <location>
        <begin position="93"/>
        <end position="591"/>
    </location>
</feature>
<keyword evidence="9" id="KW-1185">Reference proteome</keyword>
<dbReference type="SUPFAM" id="SSF103473">
    <property type="entry name" value="MFS general substrate transporter"/>
    <property type="match status" value="2"/>
</dbReference>
<comment type="subcellular location">
    <subcellularLocation>
        <location evidence="1">Membrane</location>
        <topology evidence="1">Multi-pass membrane protein</topology>
    </subcellularLocation>
</comment>